<keyword evidence="2" id="KW-1185">Reference proteome</keyword>
<evidence type="ECO:0008006" key="3">
    <source>
        <dbReference type="Google" id="ProtNLM"/>
    </source>
</evidence>
<dbReference type="SUPFAM" id="SSF82185">
    <property type="entry name" value="Histone H3 K4-specific methyltransferase SET7/9 N-terminal domain"/>
    <property type="match status" value="1"/>
</dbReference>
<dbReference type="AlphaFoldDB" id="A0A1M5HDD5"/>
<proteinExistence type="predicted"/>
<dbReference type="Gene3D" id="3.90.930.1">
    <property type="match status" value="1"/>
</dbReference>
<protein>
    <recommendedName>
        <fullName evidence="3">MORN repeat variant</fullName>
    </recommendedName>
</protein>
<dbReference type="STRING" id="271157.SAMN05444396_10526"/>
<reference evidence="2" key="1">
    <citation type="submission" date="2016-11" db="EMBL/GenBank/DDBJ databases">
        <authorList>
            <person name="Varghese N."/>
            <person name="Submissions S."/>
        </authorList>
    </citation>
    <scope>NUCLEOTIDE SEQUENCE [LARGE SCALE GENOMIC DNA]</scope>
    <source>
        <strain evidence="2">DSM 19741</strain>
    </source>
</reference>
<evidence type="ECO:0000313" key="2">
    <source>
        <dbReference type="Proteomes" id="UP000184036"/>
    </source>
</evidence>
<dbReference type="OrthoDB" id="1223552at2"/>
<evidence type="ECO:0000313" key="1">
    <source>
        <dbReference type="EMBL" id="SHG13898.1"/>
    </source>
</evidence>
<dbReference type="EMBL" id="FQWE01000005">
    <property type="protein sequence ID" value="SHG13898.1"/>
    <property type="molecule type" value="Genomic_DNA"/>
</dbReference>
<gene>
    <name evidence="1" type="ORF">SAMN05444396_10526</name>
</gene>
<dbReference type="RefSeq" id="WP_072990704.1">
    <property type="nucleotide sequence ID" value="NZ_FQWE01000005.1"/>
</dbReference>
<organism evidence="1 2">
    <name type="scientific">Flavobacterium segetis</name>
    <dbReference type="NCBI Taxonomy" id="271157"/>
    <lineage>
        <taxon>Bacteria</taxon>
        <taxon>Pseudomonadati</taxon>
        <taxon>Bacteroidota</taxon>
        <taxon>Flavobacteriia</taxon>
        <taxon>Flavobacteriales</taxon>
        <taxon>Flavobacteriaceae</taxon>
        <taxon>Flavobacterium</taxon>
    </lineage>
</organism>
<name>A0A1M5HDD5_9FLAO</name>
<sequence>MIKTIFILIFFYVLPVSGQKTYFKNFYDNGNLKSEGWMSDNKKVDYWFYYYGNGIKKEEGHYLDDKKAKWWLIYNNIGKIQKKIEYRNNLPEGLCIFYANGKIVKAARYNAGIKMNEWNSISSYQRDNP</sequence>
<accession>A0A1M5HDD5</accession>
<dbReference type="Proteomes" id="UP000184036">
    <property type="component" value="Unassembled WGS sequence"/>
</dbReference>